<dbReference type="SUPFAM" id="SSF55961">
    <property type="entry name" value="Bet v1-like"/>
    <property type="match status" value="1"/>
</dbReference>
<evidence type="ECO:0000313" key="2">
    <source>
        <dbReference type="Proteomes" id="UP000186108"/>
    </source>
</evidence>
<dbReference type="Gene3D" id="3.30.530.20">
    <property type="match status" value="1"/>
</dbReference>
<dbReference type="EMBL" id="CP009111">
    <property type="protein sequence ID" value="ANS29037.1"/>
    <property type="molecule type" value="Genomic_DNA"/>
</dbReference>
<sequence length="169" mass="18699">MATPITVEQSRAIPIARRQAFDVTLPIPLTAIFSRRYALLPPIKQVRGQDGIWSRVGQSRTVVTTDGGTMRELLTDVDAPHSFSYRLSDITGPMRPLVDSIDGTWEFVPHGTGTMITWRWTLHSRALWGTCHAADHLDVAWLRTTGTGAAVRATSHARVHRAHTGLTHS</sequence>
<dbReference type="Proteomes" id="UP000186108">
    <property type="component" value="Chromosome"/>
</dbReference>
<dbReference type="PATRIC" id="fig|37919.13.peg.4616"/>
<name>A0A1B1K8V5_RHOOP</name>
<proteinExistence type="predicted"/>
<organism evidence="1 2">
    <name type="scientific">Rhodococcus opacus</name>
    <name type="common">Nocardia opaca</name>
    <dbReference type="NCBI Taxonomy" id="37919"/>
    <lineage>
        <taxon>Bacteria</taxon>
        <taxon>Bacillati</taxon>
        <taxon>Actinomycetota</taxon>
        <taxon>Actinomycetes</taxon>
        <taxon>Mycobacteriales</taxon>
        <taxon>Nocardiaceae</taxon>
        <taxon>Rhodococcus</taxon>
    </lineage>
</organism>
<dbReference type="InterPro" id="IPR023393">
    <property type="entry name" value="START-like_dom_sf"/>
</dbReference>
<protein>
    <recommendedName>
        <fullName evidence="3">SRPBCC family protein</fullName>
    </recommendedName>
</protein>
<dbReference type="Pfam" id="PF10604">
    <property type="entry name" value="Polyketide_cyc2"/>
    <property type="match status" value="1"/>
</dbReference>
<dbReference type="AlphaFoldDB" id="A0A1B1K8V5"/>
<gene>
    <name evidence="1" type="ORF">R1CP_21805</name>
</gene>
<evidence type="ECO:0000313" key="1">
    <source>
        <dbReference type="EMBL" id="ANS29037.1"/>
    </source>
</evidence>
<evidence type="ECO:0008006" key="3">
    <source>
        <dbReference type="Google" id="ProtNLM"/>
    </source>
</evidence>
<accession>A0A1B1K8V5</accession>
<reference evidence="1 2" key="1">
    <citation type="submission" date="2014-07" db="EMBL/GenBank/DDBJ databases">
        <authorList>
            <person name="Zhang J.E."/>
            <person name="Yang H."/>
            <person name="Guo J."/>
            <person name="Deng Z."/>
            <person name="Luo H."/>
            <person name="Luo M."/>
            <person name="Zhao B."/>
        </authorList>
    </citation>
    <scope>NUCLEOTIDE SEQUENCE [LARGE SCALE GENOMIC DNA]</scope>
    <source>
        <strain evidence="1 2">1CP</strain>
    </source>
</reference>
<dbReference type="InterPro" id="IPR019587">
    <property type="entry name" value="Polyketide_cyclase/dehydratase"/>
</dbReference>